<comment type="catalytic activity">
    <reaction evidence="9 10">
        <text>UDP-N-acetyl-alpha-D-muramoyl-L-alanine + D-glutamate + ATP = UDP-N-acetyl-alpha-D-muramoyl-L-alanyl-D-glutamate + ADP + phosphate + H(+)</text>
        <dbReference type="Rhea" id="RHEA:16429"/>
        <dbReference type="ChEBI" id="CHEBI:15378"/>
        <dbReference type="ChEBI" id="CHEBI:29986"/>
        <dbReference type="ChEBI" id="CHEBI:30616"/>
        <dbReference type="ChEBI" id="CHEBI:43474"/>
        <dbReference type="ChEBI" id="CHEBI:83898"/>
        <dbReference type="ChEBI" id="CHEBI:83900"/>
        <dbReference type="ChEBI" id="CHEBI:456216"/>
        <dbReference type="EC" id="6.3.2.9"/>
    </reaction>
</comment>
<keyword evidence="9 10" id="KW-0961">Cell wall biogenesis/degradation</keyword>
<evidence type="ECO:0000256" key="3">
    <source>
        <dbReference type="ARBA" id="ARBA00022490"/>
    </source>
</evidence>
<keyword evidence="5 9" id="KW-0132">Cell division</keyword>
<evidence type="ECO:0000256" key="4">
    <source>
        <dbReference type="ARBA" id="ARBA00022598"/>
    </source>
</evidence>
<organism evidence="13 14">
    <name type="scientific">Candidatus Kinetoplastidibacterium blastocrithidiae TCC012E</name>
    <dbReference type="NCBI Taxonomy" id="1208922"/>
    <lineage>
        <taxon>Bacteria</taxon>
        <taxon>Pseudomonadati</taxon>
        <taxon>Pseudomonadota</taxon>
        <taxon>Betaproteobacteria</taxon>
        <taxon>Candidatus Kinetoplastidibacterium</taxon>
    </lineage>
</organism>
<keyword evidence="8 9" id="KW-0131">Cell cycle</keyword>
<dbReference type="GO" id="GO:0051301">
    <property type="term" value="P:cell division"/>
    <property type="evidence" value="ECO:0007669"/>
    <property type="project" value="UniProtKB-KW"/>
</dbReference>
<dbReference type="Gene3D" id="3.90.190.20">
    <property type="entry name" value="Mur ligase, C-terminal domain"/>
    <property type="match status" value="1"/>
</dbReference>
<feature type="domain" description="Mur ligase central" evidence="12">
    <location>
        <begin position="135"/>
        <end position="332"/>
    </location>
</feature>
<dbReference type="InterPro" id="IPR013221">
    <property type="entry name" value="Mur_ligase_cen"/>
</dbReference>
<dbReference type="NCBIfam" id="TIGR01087">
    <property type="entry name" value="murD"/>
    <property type="match status" value="1"/>
</dbReference>
<dbReference type="Pfam" id="PF02875">
    <property type="entry name" value="Mur_ligase_C"/>
    <property type="match status" value="1"/>
</dbReference>
<sequence>MCKLDNDIKGSIVLVIGLGESGCYSAIWYHRHGARLRIVDTKINPVGLCKLKHLVNDSLIEYNLGYAGNFKVDLLEGVSLVILSPGLSPNSIVVKDIIDKAKSINIEIIGEIEVFARAIEYMRYSIGYNPKIIAITGTNGKTTVTCLTYKILNDCGISVQIAGNIGPASIRVLMDVIDSASLPKVWVLELSSFQINSMYSLHPEISVLLNLTEDHIDWHGSKENYWESKNKLLRLSKTALINRSDHLVLRMSFELKNKIINSFGIDEPTKIGDVGVSLKGDQKWLVYSYRNDLFLNDTDRLNQNNFEYLLPTSSLKIKGMHNILNVLASIKLCKYVGLKTAEILPALFNYEGEPHRIQWICMVNDVNYIDDSKSTNVASTLAALQSMDSKSILILGGMGKNQDFLPLIPDLIRYTRAVVLIGTTSSEIASILDKTSLPYRFAHDMKEAVEISSELANSGDTVLLSPACSSFDMFNGYAHRGKIFVDCVKSLL</sequence>
<accession>M1M136</accession>
<keyword evidence="4 9" id="KW-0436">Ligase</keyword>
<keyword evidence="9 10" id="KW-0573">Peptidoglycan synthesis</keyword>
<dbReference type="PATRIC" id="fig|1208922.3.peg.560"/>
<dbReference type="PANTHER" id="PTHR43692">
    <property type="entry name" value="UDP-N-ACETYLMURAMOYLALANINE--D-GLUTAMATE LIGASE"/>
    <property type="match status" value="1"/>
</dbReference>
<evidence type="ECO:0000256" key="2">
    <source>
        <dbReference type="ARBA" id="ARBA00004752"/>
    </source>
</evidence>
<dbReference type="KEGG" id="kbt:BCUE_0868"/>
<keyword evidence="9 10" id="KW-0133">Cell shape</keyword>
<evidence type="ECO:0000256" key="7">
    <source>
        <dbReference type="ARBA" id="ARBA00022840"/>
    </source>
</evidence>
<dbReference type="GO" id="GO:0008764">
    <property type="term" value="F:UDP-N-acetylmuramoylalanine-D-glutamate ligase activity"/>
    <property type="evidence" value="ECO:0007669"/>
    <property type="project" value="UniProtKB-UniRule"/>
</dbReference>
<keyword evidence="7 9" id="KW-0067">ATP-binding</keyword>
<dbReference type="GO" id="GO:0005737">
    <property type="term" value="C:cytoplasm"/>
    <property type="evidence" value="ECO:0007669"/>
    <property type="project" value="UniProtKB-SubCell"/>
</dbReference>
<comment type="similarity">
    <text evidence="9">Belongs to the MurCDEF family.</text>
</comment>
<reference evidence="13 14" key="1">
    <citation type="journal article" date="2013" name="Genome Biol. Evol.">
        <title>Genome evolution and phylogenomic analysis of candidatus kinetoplastibacterium, the betaproteobacterial endosymbionts of strigomonas and angomonas.</title>
        <authorList>
            <person name="Alves J.M."/>
            <person name="Serrano M.G."/>
            <person name="Maia da Silva F."/>
            <person name="Voegtly L.J."/>
            <person name="Matveyev A.V."/>
            <person name="Teixeira M.M."/>
            <person name="Camargo E.P."/>
            <person name="Buck G.A."/>
        </authorList>
    </citation>
    <scope>NUCLEOTIDE SEQUENCE [LARGE SCALE GENOMIC DNA]</scope>
    <source>
        <strain evidence="13 14">TCC012E</strain>
    </source>
</reference>
<evidence type="ECO:0000256" key="10">
    <source>
        <dbReference type="RuleBase" id="RU003664"/>
    </source>
</evidence>
<dbReference type="Proteomes" id="UP000011563">
    <property type="component" value="Chromosome"/>
</dbReference>
<gene>
    <name evidence="9" type="primary">murD</name>
    <name evidence="13" type="ORF">BCUE_0868</name>
</gene>
<evidence type="ECO:0000313" key="14">
    <source>
        <dbReference type="Proteomes" id="UP000011563"/>
    </source>
</evidence>
<evidence type="ECO:0000256" key="8">
    <source>
        <dbReference type="ARBA" id="ARBA00023306"/>
    </source>
</evidence>
<dbReference type="PROSITE" id="PS01011">
    <property type="entry name" value="FOLYLPOLYGLU_SYNT_1"/>
    <property type="match status" value="1"/>
</dbReference>
<dbReference type="EC" id="6.3.2.9" evidence="9 10"/>
<dbReference type="GO" id="GO:0009252">
    <property type="term" value="P:peptidoglycan biosynthetic process"/>
    <property type="evidence" value="ECO:0007669"/>
    <property type="project" value="UniProtKB-UniRule"/>
</dbReference>
<dbReference type="AlphaFoldDB" id="M1M136"/>
<dbReference type="GO" id="GO:0008360">
    <property type="term" value="P:regulation of cell shape"/>
    <property type="evidence" value="ECO:0007669"/>
    <property type="project" value="UniProtKB-KW"/>
</dbReference>
<dbReference type="InterPro" id="IPR036565">
    <property type="entry name" value="Mur-like_cat_sf"/>
</dbReference>
<dbReference type="InterPro" id="IPR005762">
    <property type="entry name" value="MurD"/>
</dbReference>
<dbReference type="SUPFAM" id="SSF53244">
    <property type="entry name" value="MurD-like peptide ligases, peptide-binding domain"/>
    <property type="match status" value="1"/>
</dbReference>
<dbReference type="RefSeq" id="WP_015238247.1">
    <property type="nucleotide sequence ID" value="NC_020285.1"/>
</dbReference>
<dbReference type="SUPFAM" id="SSF51984">
    <property type="entry name" value="MurCD N-terminal domain"/>
    <property type="match status" value="1"/>
</dbReference>
<dbReference type="PANTHER" id="PTHR43692:SF1">
    <property type="entry name" value="UDP-N-ACETYLMURAMOYLALANINE--D-GLUTAMATE LIGASE"/>
    <property type="match status" value="1"/>
</dbReference>
<evidence type="ECO:0000259" key="11">
    <source>
        <dbReference type="Pfam" id="PF02875"/>
    </source>
</evidence>
<dbReference type="InterPro" id="IPR036615">
    <property type="entry name" value="Mur_ligase_C_dom_sf"/>
</dbReference>
<evidence type="ECO:0000259" key="12">
    <source>
        <dbReference type="Pfam" id="PF08245"/>
    </source>
</evidence>
<dbReference type="GO" id="GO:0004326">
    <property type="term" value="F:tetrahydrofolylpolyglutamate synthase activity"/>
    <property type="evidence" value="ECO:0007669"/>
    <property type="project" value="InterPro"/>
</dbReference>
<dbReference type="UniPathway" id="UPA00219"/>
<dbReference type="HOGENOM" id="CLU_032540_1_1_4"/>
<evidence type="ECO:0000256" key="5">
    <source>
        <dbReference type="ARBA" id="ARBA00022618"/>
    </source>
</evidence>
<evidence type="ECO:0000256" key="1">
    <source>
        <dbReference type="ARBA" id="ARBA00004496"/>
    </source>
</evidence>
<evidence type="ECO:0000256" key="6">
    <source>
        <dbReference type="ARBA" id="ARBA00022741"/>
    </source>
</evidence>
<dbReference type="Gene3D" id="3.40.1190.10">
    <property type="entry name" value="Mur-like, catalytic domain"/>
    <property type="match status" value="1"/>
</dbReference>
<dbReference type="Pfam" id="PF21799">
    <property type="entry name" value="MurD-like_N"/>
    <property type="match status" value="1"/>
</dbReference>
<keyword evidence="14" id="KW-1185">Reference proteome</keyword>
<dbReference type="HAMAP" id="MF_00639">
    <property type="entry name" value="MurD"/>
    <property type="match status" value="1"/>
</dbReference>
<evidence type="ECO:0000256" key="9">
    <source>
        <dbReference type="HAMAP-Rule" id="MF_00639"/>
    </source>
</evidence>
<evidence type="ECO:0000313" key="13">
    <source>
        <dbReference type="EMBL" id="AGF49996.1"/>
    </source>
</evidence>
<dbReference type="InterPro" id="IPR018109">
    <property type="entry name" value="Folylpolyglutamate_synth_CS"/>
</dbReference>
<dbReference type="Pfam" id="PF08245">
    <property type="entry name" value="Mur_ligase_M"/>
    <property type="match status" value="1"/>
</dbReference>
<dbReference type="EMBL" id="CP003807">
    <property type="protein sequence ID" value="AGF49996.1"/>
    <property type="molecule type" value="Genomic_DNA"/>
</dbReference>
<keyword evidence="6 9" id="KW-0547">Nucleotide-binding</keyword>
<dbReference type="GO" id="GO:0071555">
    <property type="term" value="P:cell wall organization"/>
    <property type="evidence" value="ECO:0007669"/>
    <property type="project" value="UniProtKB-KW"/>
</dbReference>
<protein>
    <recommendedName>
        <fullName evidence="9 10">UDP-N-acetylmuramoylalanine--D-glutamate ligase</fullName>
        <ecNumber evidence="9 10">6.3.2.9</ecNumber>
    </recommendedName>
    <alternativeName>
        <fullName evidence="9">D-glutamic acid-adding enzyme</fullName>
    </alternativeName>
    <alternativeName>
        <fullName evidence="9">UDP-N-acetylmuramoyl-L-alanyl-D-glutamate synthetase</fullName>
    </alternativeName>
</protein>
<comment type="pathway">
    <text evidence="2 9 10">Cell wall biogenesis; peptidoglycan biosynthesis.</text>
</comment>
<comment type="function">
    <text evidence="9 10">Cell wall formation. Catalyzes the addition of glutamate to the nucleotide precursor UDP-N-acetylmuramoyl-L-alanine (UMA).</text>
</comment>
<comment type="subcellular location">
    <subcellularLocation>
        <location evidence="1 9 10">Cytoplasm</location>
    </subcellularLocation>
</comment>
<feature type="binding site" evidence="9">
    <location>
        <begin position="137"/>
        <end position="143"/>
    </location>
    <ligand>
        <name>ATP</name>
        <dbReference type="ChEBI" id="CHEBI:30616"/>
    </ligand>
</feature>
<name>M1M136_9PROT</name>
<dbReference type="InterPro" id="IPR004101">
    <property type="entry name" value="Mur_ligase_C"/>
</dbReference>
<proteinExistence type="inferred from homology"/>
<keyword evidence="3 9" id="KW-0963">Cytoplasm</keyword>
<feature type="domain" description="Mur ligase C-terminal" evidence="11">
    <location>
        <begin position="355"/>
        <end position="468"/>
    </location>
</feature>
<dbReference type="GO" id="GO:0005524">
    <property type="term" value="F:ATP binding"/>
    <property type="evidence" value="ECO:0007669"/>
    <property type="project" value="UniProtKB-UniRule"/>
</dbReference>
<dbReference type="SUPFAM" id="SSF53623">
    <property type="entry name" value="MurD-like peptide ligases, catalytic domain"/>
    <property type="match status" value="1"/>
</dbReference>
<dbReference type="Gene3D" id="3.40.50.720">
    <property type="entry name" value="NAD(P)-binding Rossmann-like Domain"/>
    <property type="match status" value="1"/>
</dbReference>